<evidence type="ECO:0000313" key="1">
    <source>
        <dbReference type="EMBL" id="AAL67375.1"/>
    </source>
</evidence>
<accession>Q8VR73</accession>
<reference evidence="1" key="1">
    <citation type="journal article" date="2001" name="J. Infect. Dis.">
        <title>Identification of DNA sequences from a second pathogenicity island of uropathogenic Escherichia coli CFT073: probes specific for uropathogenic populations.</title>
        <authorList>
            <person name="Rasko D.A."/>
            <person name="Phillips J.A."/>
            <person name="Li X."/>
            <person name="Mobley H.L."/>
        </authorList>
    </citation>
    <scope>NUCLEOTIDE SEQUENCE</scope>
    <source>
        <strain evidence="1">CFT073</strain>
    </source>
</reference>
<dbReference type="EMBL" id="AF447814">
    <property type="protein sequence ID" value="AAL67375.1"/>
    <property type="molecule type" value="Genomic_DNA"/>
</dbReference>
<sequence length="103" mass="12015">MAGVRQLGWKAIPAVRSGYGADTLPDRYHSTGRCRSARTTVHHARRRDRYRRTRIFLSETDCTKRSFRCVIVRLRQTVITEVAQRNPVLPDIPERISQTAFFR</sequence>
<name>Q8VR73_ECOLX</name>
<dbReference type="AlphaFoldDB" id="Q8VR73"/>
<proteinExistence type="predicted"/>
<organism evidence="1">
    <name type="scientific">Escherichia coli</name>
    <dbReference type="NCBI Taxonomy" id="562"/>
    <lineage>
        <taxon>Bacteria</taxon>
        <taxon>Pseudomonadati</taxon>
        <taxon>Pseudomonadota</taxon>
        <taxon>Gammaproteobacteria</taxon>
        <taxon>Enterobacterales</taxon>
        <taxon>Enterobacteriaceae</taxon>
        <taxon>Escherichia</taxon>
    </lineage>
</organism>
<protein>
    <submittedName>
        <fullName evidence="1">Uncharacterized protein</fullName>
    </submittedName>
</protein>